<dbReference type="Proteomes" id="UP000656274">
    <property type="component" value="Unassembled WGS sequence"/>
</dbReference>
<feature type="transmembrane region" description="Helical" evidence="11">
    <location>
        <begin position="179"/>
        <end position="201"/>
    </location>
</feature>
<keyword evidence="9" id="KW-0739">Sodium transport</keyword>
<organism evidence="13 14">
    <name type="scientific">Flavobacterium proteolyticum</name>
    <dbReference type="NCBI Taxonomy" id="2911683"/>
    <lineage>
        <taxon>Bacteria</taxon>
        <taxon>Pseudomonadati</taxon>
        <taxon>Bacteroidota</taxon>
        <taxon>Flavobacteriia</taxon>
        <taxon>Flavobacteriales</taxon>
        <taxon>Flavobacteriaceae</taxon>
        <taxon>Flavobacterium</taxon>
    </lineage>
</organism>
<comment type="similarity">
    <text evidence="10">Belongs to the NhaD Na(+)/H(+) (TC 2.A.62) antiporter family.</text>
</comment>
<dbReference type="PANTHER" id="PTHR43269">
    <property type="entry name" value="SODIUM/PROTON ANTIPORTER 1-RELATED"/>
    <property type="match status" value="1"/>
</dbReference>
<protein>
    <submittedName>
        <fullName evidence="13">Sodium:proton antiporter NhaD</fullName>
    </submittedName>
</protein>
<name>A0ABR9WUH0_9FLAO</name>
<keyword evidence="2" id="KW-0813">Transport</keyword>
<keyword evidence="5 11" id="KW-1133">Transmembrane helix</keyword>
<dbReference type="PANTHER" id="PTHR43269:SF2">
    <property type="entry name" value="SODIUM_PROTON ANTIPORTER 1-RELATED"/>
    <property type="match status" value="1"/>
</dbReference>
<comment type="subcellular location">
    <subcellularLocation>
        <location evidence="1">Membrane</location>
        <topology evidence="1">Multi-pass membrane protein</topology>
    </subcellularLocation>
</comment>
<feature type="transmembrane region" description="Helical" evidence="11">
    <location>
        <begin position="248"/>
        <end position="268"/>
    </location>
</feature>
<feature type="transmembrane region" description="Helical" evidence="11">
    <location>
        <begin position="100"/>
        <end position="129"/>
    </location>
</feature>
<evidence type="ECO:0000313" key="13">
    <source>
        <dbReference type="EMBL" id="MBE9577284.1"/>
    </source>
</evidence>
<reference evidence="13 14" key="1">
    <citation type="submission" date="2020-10" db="EMBL/GenBank/DDBJ databases">
        <title>The genome sequence of Flavobacterium aquaticum 1Y8A.</title>
        <authorList>
            <person name="Liu Y."/>
        </authorList>
    </citation>
    <scope>NUCLEOTIDE SEQUENCE [LARGE SCALE GENOMIC DNA]</scope>
    <source>
        <strain evidence="13 14">1Y8A</strain>
    </source>
</reference>
<feature type="transmembrane region" description="Helical" evidence="11">
    <location>
        <begin position="289"/>
        <end position="310"/>
    </location>
</feature>
<feature type="transmembrane region" description="Helical" evidence="11">
    <location>
        <begin position="28"/>
        <end position="47"/>
    </location>
</feature>
<evidence type="ECO:0000259" key="12">
    <source>
        <dbReference type="Pfam" id="PF03600"/>
    </source>
</evidence>
<evidence type="ECO:0000256" key="6">
    <source>
        <dbReference type="ARBA" id="ARBA00023053"/>
    </source>
</evidence>
<evidence type="ECO:0000256" key="5">
    <source>
        <dbReference type="ARBA" id="ARBA00022989"/>
    </source>
</evidence>
<evidence type="ECO:0000256" key="2">
    <source>
        <dbReference type="ARBA" id="ARBA00022448"/>
    </source>
</evidence>
<feature type="transmembrane region" description="Helical" evidence="11">
    <location>
        <begin position="410"/>
        <end position="427"/>
    </location>
</feature>
<dbReference type="RefSeq" id="WP_194096880.1">
    <property type="nucleotide sequence ID" value="NZ_JADFTZ010000006.1"/>
</dbReference>
<evidence type="ECO:0000256" key="10">
    <source>
        <dbReference type="ARBA" id="ARBA00025753"/>
    </source>
</evidence>
<evidence type="ECO:0000256" key="8">
    <source>
        <dbReference type="ARBA" id="ARBA00023136"/>
    </source>
</evidence>
<comment type="caution">
    <text evidence="13">The sequence shown here is derived from an EMBL/GenBank/DDBJ whole genome shotgun (WGS) entry which is preliminary data.</text>
</comment>
<evidence type="ECO:0000256" key="7">
    <source>
        <dbReference type="ARBA" id="ARBA00023065"/>
    </source>
</evidence>
<evidence type="ECO:0000256" key="4">
    <source>
        <dbReference type="ARBA" id="ARBA00022692"/>
    </source>
</evidence>
<gene>
    <name evidence="13" type="primary">nhaD</name>
    <name evidence="13" type="ORF">IM755_11230</name>
</gene>
<keyword evidence="8 11" id="KW-0472">Membrane</keyword>
<feature type="transmembrane region" description="Helical" evidence="11">
    <location>
        <begin position="368"/>
        <end position="390"/>
    </location>
</feature>
<keyword evidence="7" id="KW-0406">Ion transport</keyword>
<keyword evidence="14" id="KW-1185">Reference proteome</keyword>
<sequence length="428" mass="46415">MISILLAVAILGYLSVILESPIRINKTITALLTGTICWVVIAIFSHDDQHLVTEKLMEYFGEISGLLIFLMGAMTIVELIDIHKGFTVITSRIRTTSVLKLLWIVAFITFILSALLDNLATAIIMVTLLRKLMPKGEIRMILTGIVVIAANAGGAFSPIGDVTTTLLWIGGQVSSFGIVKALILPSIMVLLVPVIIASFRMRGFAVLRAQVSMAQVRQEEKMRGSMSVFIAGVVGLVMVPIIKTLTGLPPFIGVLISLSMVSLVSIMYHRKKTQEEKDKFSVAYALTKVDISSILYFMGILLMVFALQEVGVLRELANILITNLPNTDSMIVAIGVLSSIVDNGSLVAATQGMFSLADYPMDHSLWEFIALCAGTGGSMLVIGSAAGIAVMEKEKITFMWYLKKITPLAVAGYIAGIVTYLVQVILMH</sequence>
<feature type="transmembrane region" description="Helical" evidence="11">
    <location>
        <begin position="330"/>
        <end position="356"/>
    </location>
</feature>
<dbReference type="InterPro" id="IPR004680">
    <property type="entry name" value="Cit_transptr-like_dom"/>
</dbReference>
<keyword evidence="6" id="KW-0915">Sodium</keyword>
<dbReference type="NCBIfam" id="NF038006">
    <property type="entry name" value="NhaD_1"/>
    <property type="match status" value="1"/>
</dbReference>
<feature type="transmembrane region" description="Helical" evidence="11">
    <location>
        <begin position="141"/>
        <end position="159"/>
    </location>
</feature>
<accession>A0ABR9WUH0</accession>
<evidence type="ECO:0000256" key="9">
    <source>
        <dbReference type="ARBA" id="ARBA00023201"/>
    </source>
</evidence>
<evidence type="ECO:0000256" key="3">
    <source>
        <dbReference type="ARBA" id="ARBA00022449"/>
    </source>
</evidence>
<keyword evidence="3" id="KW-0050">Antiport</keyword>
<dbReference type="EMBL" id="JADFTZ010000006">
    <property type="protein sequence ID" value="MBE9577284.1"/>
    <property type="molecule type" value="Genomic_DNA"/>
</dbReference>
<evidence type="ECO:0000256" key="11">
    <source>
        <dbReference type="SAM" id="Phobius"/>
    </source>
</evidence>
<dbReference type="InterPro" id="IPR045016">
    <property type="entry name" value="NhaD-like"/>
</dbReference>
<feature type="transmembrane region" description="Helical" evidence="11">
    <location>
        <begin position="59"/>
        <end position="80"/>
    </location>
</feature>
<feature type="domain" description="Citrate transporter-like" evidence="12">
    <location>
        <begin position="16"/>
        <end position="350"/>
    </location>
</feature>
<proteinExistence type="inferred from homology"/>
<evidence type="ECO:0000313" key="14">
    <source>
        <dbReference type="Proteomes" id="UP000656274"/>
    </source>
</evidence>
<keyword evidence="4 11" id="KW-0812">Transmembrane</keyword>
<dbReference type="Pfam" id="PF03600">
    <property type="entry name" value="CitMHS"/>
    <property type="match status" value="1"/>
</dbReference>
<feature type="transmembrane region" description="Helical" evidence="11">
    <location>
        <begin position="222"/>
        <end position="242"/>
    </location>
</feature>
<evidence type="ECO:0000256" key="1">
    <source>
        <dbReference type="ARBA" id="ARBA00004141"/>
    </source>
</evidence>